<dbReference type="Proteomes" id="UP000570851">
    <property type="component" value="Unassembled WGS sequence"/>
</dbReference>
<proteinExistence type="inferred from homology"/>
<feature type="compositionally biased region" description="Polar residues" evidence="10">
    <location>
        <begin position="246"/>
        <end position="256"/>
    </location>
</feature>
<accession>A0ABR6S7L3</accession>
<feature type="region of interest" description="Disordered" evidence="10">
    <location>
        <begin position="301"/>
        <end position="325"/>
    </location>
</feature>
<feature type="compositionally biased region" description="Basic and acidic residues" evidence="10">
    <location>
        <begin position="361"/>
        <end position="373"/>
    </location>
</feature>
<dbReference type="Pfam" id="PF03544">
    <property type="entry name" value="TonB_C"/>
    <property type="match status" value="1"/>
</dbReference>
<dbReference type="RefSeq" id="WP_011319079.1">
    <property type="nucleotide sequence ID" value="NZ_JACKZP010000033.1"/>
</dbReference>
<feature type="transmembrane region" description="Helical" evidence="11">
    <location>
        <begin position="21"/>
        <end position="46"/>
    </location>
</feature>
<evidence type="ECO:0000313" key="13">
    <source>
        <dbReference type="EMBL" id="MBC1302382.1"/>
    </source>
</evidence>
<feature type="compositionally biased region" description="Polar residues" evidence="10">
    <location>
        <begin position="153"/>
        <end position="170"/>
    </location>
</feature>
<protein>
    <submittedName>
        <fullName evidence="13">Energy transducer TonB</fullName>
    </submittedName>
</protein>
<comment type="subcellular location">
    <subcellularLocation>
        <location evidence="1">Cell inner membrane</location>
        <topology evidence="1">Single-pass membrane protein</topology>
        <orientation evidence="1">Periplasmic side</orientation>
    </subcellularLocation>
</comment>
<dbReference type="InterPro" id="IPR051045">
    <property type="entry name" value="TonB-dependent_transducer"/>
</dbReference>
<feature type="compositionally biased region" description="Polar residues" evidence="10">
    <location>
        <begin position="396"/>
        <end position="405"/>
    </location>
</feature>
<evidence type="ECO:0000256" key="11">
    <source>
        <dbReference type="SAM" id="Phobius"/>
    </source>
</evidence>
<gene>
    <name evidence="13" type="ORF">GNE12_10695</name>
</gene>
<name>A0ABR6S7L3_ANAVA</name>
<feature type="domain" description="TonB C-terminal" evidence="12">
    <location>
        <begin position="268"/>
        <end position="360"/>
    </location>
</feature>
<evidence type="ECO:0000256" key="3">
    <source>
        <dbReference type="ARBA" id="ARBA00022448"/>
    </source>
</evidence>
<reference evidence="13 14" key="1">
    <citation type="submission" date="2019-11" db="EMBL/GenBank/DDBJ databases">
        <title>Comparison of genomes from free-living endosymbiotic cyanobacteria isolated from Azolla.</title>
        <authorList>
            <person name="Thiel T."/>
            <person name="Pratte B."/>
        </authorList>
    </citation>
    <scope>NUCLEOTIDE SEQUENCE [LARGE SCALE GENOMIC DNA]</scope>
    <source>
        <strain evidence="13 14">N2B</strain>
    </source>
</reference>
<dbReference type="SUPFAM" id="SSF74653">
    <property type="entry name" value="TolA/TonB C-terminal domain"/>
    <property type="match status" value="1"/>
</dbReference>
<evidence type="ECO:0000256" key="1">
    <source>
        <dbReference type="ARBA" id="ARBA00004383"/>
    </source>
</evidence>
<feature type="compositionally biased region" description="Low complexity" evidence="10">
    <location>
        <begin position="422"/>
        <end position="431"/>
    </location>
</feature>
<feature type="region of interest" description="Disordered" evidence="10">
    <location>
        <begin position="352"/>
        <end position="507"/>
    </location>
</feature>
<organism evidence="13 14">
    <name type="scientific">Trichormus variabilis N2B</name>
    <dbReference type="NCBI Taxonomy" id="2681315"/>
    <lineage>
        <taxon>Bacteria</taxon>
        <taxon>Bacillati</taxon>
        <taxon>Cyanobacteriota</taxon>
        <taxon>Cyanophyceae</taxon>
        <taxon>Nostocales</taxon>
        <taxon>Nostocaceae</taxon>
        <taxon>Trichormus</taxon>
    </lineage>
</organism>
<feature type="region of interest" description="Disordered" evidence="10">
    <location>
        <begin position="121"/>
        <end position="141"/>
    </location>
</feature>
<evidence type="ECO:0000256" key="7">
    <source>
        <dbReference type="ARBA" id="ARBA00022927"/>
    </source>
</evidence>
<feature type="region of interest" description="Disordered" evidence="10">
    <location>
        <begin position="153"/>
        <end position="173"/>
    </location>
</feature>
<feature type="region of interest" description="Disordered" evidence="10">
    <location>
        <begin position="76"/>
        <end position="100"/>
    </location>
</feature>
<dbReference type="PANTHER" id="PTHR33446">
    <property type="entry name" value="PROTEIN TONB-RELATED"/>
    <property type="match status" value="1"/>
</dbReference>
<evidence type="ECO:0000256" key="4">
    <source>
        <dbReference type="ARBA" id="ARBA00022475"/>
    </source>
</evidence>
<dbReference type="NCBIfam" id="TIGR01352">
    <property type="entry name" value="tonB_Cterm"/>
    <property type="match status" value="1"/>
</dbReference>
<evidence type="ECO:0000259" key="12">
    <source>
        <dbReference type="PROSITE" id="PS52015"/>
    </source>
</evidence>
<keyword evidence="3" id="KW-0813">Transport</keyword>
<evidence type="ECO:0000256" key="5">
    <source>
        <dbReference type="ARBA" id="ARBA00022519"/>
    </source>
</evidence>
<keyword evidence="6 11" id="KW-0812">Transmembrane</keyword>
<evidence type="ECO:0000313" key="14">
    <source>
        <dbReference type="Proteomes" id="UP000570851"/>
    </source>
</evidence>
<feature type="compositionally biased region" description="Low complexity" evidence="10">
    <location>
        <begin position="121"/>
        <end position="134"/>
    </location>
</feature>
<feature type="compositionally biased region" description="Basic and acidic residues" evidence="10">
    <location>
        <begin position="411"/>
        <end position="421"/>
    </location>
</feature>
<keyword evidence="7" id="KW-0653">Protein transport</keyword>
<evidence type="ECO:0000256" key="8">
    <source>
        <dbReference type="ARBA" id="ARBA00022989"/>
    </source>
</evidence>
<feature type="compositionally biased region" description="Gly residues" evidence="10">
    <location>
        <begin position="206"/>
        <end position="244"/>
    </location>
</feature>
<comment type="caution">
    <text evidence="13">The sequence shown here is derived from an EMBL/GenBank/DDBJ whole genome shotgun (WGS) entry which is preliminary data.</text>
</comment>
<sequence>MTFSGYNVEQRSKEVKALQSFLTYSFIGSMALHIGLLASGLGNFLARIPQVEEEPIEIAIVDPVTAEVEKAPEAVLAEPKIDNASGGGSQGGGGGSSSEISIATKPQVVNQVRPVPKVVDNFKTPQVQQQPQKTITSIEKAEPVNKLSQEIATEPQAPTKSAIVNPSTNQSSDNLRRLLSGLRNSQTVQGNVATGTGSSLASGSGSSTGNGIGSGIGRGIGSGTGNGVGSGTGNGSGTGTGSGTGNVQAIATTSTPPKIRTEPRENNRSGNGRAACRECNARYPEAARRRGIEGRVEVAVDTDSQGNVTGARIARSSGNRELDEETLRQARNWKLKPAEGGRQGVAIATEFALQGSRRHRQVQEQKKRREAEARSQQTTAANNDATEGTRRRRRLVTSTEANTPAPTSSETRVRRTSESTSERPSTPASATRTGTARESLRRIRRERTTNNSAQEAPQTPTPTRRQRRENAQSASQDKLRATLRGLRQPAQPAPAAPPASTTPANQE</sequence>
<dbReference type="PROSITE" id="PS52015">
    <property type="entry name" value="TONB_CTD"/>
    <property type="match status" value="1"/>
</dbReference>
<keyword evidence="5" id="KW-0997">Cell inner membrane</keyword>
<evidence type="ECO:0000256" key="6">
    <source>
        <dbReference type="ARBA" id="ARBA00022692"/>
    </source>
</evidence>
<dbReference type="InterPro" id="IPR006260">
    <property type="entry name" value="TonB/TolA_C"/>
</dbReference>
<feature type="compositionally biased region" description="Low complexity" evidence="10">
    <location>
        <begin position="449"/>
        <end position="463"/>
    </location>
</feature>
<dbReference type="InterPro" id="IPR037682">
    <property type="entry name" value="TonB_C"/>
</dbReference>
<evidence type="ECO:0000256" key="2">
    <source>
        <dbReference type="ARBA" id="ARBA00006555"/>
    </source>
</evidence>
<keyword evidence="14" id="KW-1185">Reference proteome</keyword>
<feature type="compositionally biased region" description="Low complexity" evidence="10">
    <location>
        <begin position="194"/>
        <end position="205"/>
    </location>
</feature>
<keyword evidence="9 11" id="KW-0472">Membrane</keyword>
<dbReference type="GeneID" id="58724974"/>
<evidence type="ECO:0000256" key="10">
    <source>
        <dbReference type="SAM" id="MobiDB-lite"/>
    </source>
</evidence>
<feature type="compositionally biased region" description="Polar residues" evidence="10">
    <location>
        <begin position="374"/>
        <end position="386"/>
    </location>
</feature>
<comment type="similarity">
    <text evidence="2">Belongs to the TonB family.</text>
</comment>
<dbReference type="PANTHER" id="PTHR33446:SF11">
    <property type="entry name" value="TONB3"/>
    <property type="match status" value="1"/>
</dbReference>
<keyword evidence="8 11" id="KW-1133">Transmembrane helix</keyword>
<keyword evidence="4" id="KW-1003">Cell membrane</keyword>
<feature type="compositionally biased region" description="Low complexity" evidence="10">
    <location>
        <begin position="498"/>
        <end position="507"/>
    </location>
</feature>
<evidence type="ECO:0000256" key="9">
    <source>
        <dbReference type="ARBA" id="ARBA00023136"/>
    </source>
</evidence>
<feature type="compositionally biased region" description="Gly residues" evidence="10">
    <location>
        <begin position="85"/>
        <end position="96"/>
    </location>
</feature>
<dbReference type="Gene3D" id="3.30.1150.10">
    <property type="match status" value="1"/>
</dbReference>
<feature type="region of interest" description="Disordered" evidence="10">
    <location>
        <begin position="188"/>
        <end position="274"/>
    </location>
</feature>
<dbReference type="EMBL" id="JACKZP010000033">
    <property type="protein sequence ID" value="MBC1302382.1"/>
    <property type="molecule type" value="Genomic_DNA"/>
</dbReference>